<proteinExistence type="predicted"/>
<evidence type="ECO:0000256" key="5">
    <source>
        <dbReference type="ARBA" id="ARBA00023136"/>
    </source>
</evidence>
<evidence type="ECO:0000313" key="8">
    <source>
        <dbReference type="EMBL" id="AOA59013.1"/>
    </source>
</evidence>
<feature type="transmembrane region" description="Helical" evidence="6">
    <location>
        <begin position="21"/>
        <end position="39"/>
    </location>
</feature>
<dbReference type="AlphaFoldDB" id="A0A1B2M1W1"/>
<reference evidence="8 9" key="1">
    <citation type="submission" date="2016-08" db="EMBL/GenBank/DDBJ databases">
        <authorList>
            <person name="Seilhamer J.J."/>
        </authorList>
    </citation>
    <scope>NUCLEOTIDE SEQUENCE [LARGE SCALE GENOMIC DNA]</scope>
    <source>
        <strain evidence="8 9">BRTC-1</strain>
    </source>
</reference>
<dbReference type="InterPro" id="IPR013525">
    <property type="entry name" value="ABC2_TM"/>
</dbReference>
<keyword evidence="4 6" id="KW-1133">Transmembrane helix</keyword>
<dbReference type="RefSeq" id="WP_067556559.1">
    <property type="nucleotide sequence ID" value="NZ_CP016895.1"/>
</dbReference>
<accession>A0A1B2M1W1</accession>
<sequence length="373" mass="41535">MKAFFQNYSQTFKNIVANQSILTTLILSVFFYSFFYPTAYQAEHAEFLPIVIVDEEQSDLSQRIITEVLKSPNIEVKQITHNFLDAQHLVQQQQADGILLLPHNLSQSVARGEVGGVGLYLSAAYFLRTKQIGVGIASSIENAIQQQLEKFSHRTQFAAHIPVHQVPLFNVLSGYGSYIFPAVAPLIIHQTIVLGLAMLIAGYREQNWQATPAKFFGVFAALLSIGCLGCCYLFGFTFWLYDYPRGGNFWGMLLAVPVFISCVIGLGLLIASFLDISERAGHLIVFTSIPLFLLTGVAWPHLAMPEWLQALAAPLPSTQGVQLFIQLNQMGVPTALVFDKILYLAGLAVILLAWSYWRLSQPRKIPATQHKQL</sequence>
<dbReference type="EMBL" id="CP016895">
    <property type="protein sequence ID" value="AOA59013.1"/>
    <property type="molecule type" value="Genomic_DNA"/>
</dbReference>
<evidence type="ECO:0000256" key="1">
    <source>
        <dbReference type="ARBA" id="ARBA00004651"/>
    </source>
</evidence>
<keyword evidence="9" id="KW-1185">Reference proteome</keyword>
<evidence type="ECO:0000256" key="4">
    <source>
        <dbReference type="ARBA" id="ARBA00022989"/>
    </source>
</evidence>
<evidence type="ECO:0000256" key="6">
    <source>
        <dbReference type="SAM" id="Phobius"/>
    </source>
</evidence>
<dbReference type="GO" id="GO:0005886">
    <property type="term" value="C:plasma membrane"/>
    <property type="evidence" value="ECO:0007669"/>
    <property type="project" value="UniProtKB-SubCell"/>
</dbReference>
<protein>
    <submittedName>
        <fullName evidence="8">Multidrug ABC transporter permease</fullName>
    </submittedName>
</protein>
<feature type="transmembrane region" description="Helical" evidence="6">
    <location>
        <begin position="247"/>
        <end position="271"/>
    </location>
</feature>
<dbReference type="Pfam" id="PF12698">
    <property type="entry name" value="ABC2_membrane_3"/>
    <property type="match status" value="1"/>
</dbReference>
<organism evidence="8 9">
    <name type="scientific">Acinetobacter larvae</name>
    <dbReference type="NCBI Taxonomy" id="1789224"/>
    <lineage>
        <taxon>Bacteria</taxon>
        <taxon>Pseudomonadati</taxon>
        <taxon>Pseudomonadota</taxon>
        <taxon>Gammaproteobacteria</taxon>
        <taxon>Moraxellales</taxon>
        <taxon>Moraxellaceae</taxon>
        <taxon>Acinetobacter</taxon>
    </lineage>
</organism>
<feature type="transmembrane region" description="Helical" evidence="6">
    <location>
        <begin position="178"/>
        <end position="203"/>
    </location>
</feature>
<dbReference type="PANTHER" id="PTHR30294:SF46">
    <property type="entry name" value="ABC TRANSPORTER PERMEASE"/>
    <property type="match status" value="1"/>
</dbReference>
<evidence type="ECO:0000256" key="2">
    <source>
        <dbReference type="ARBA" id="ARBA00022475"/>
    </source>
</evidence>
<dbReference type="OrthoDB" id="9811522at2"/>
<feature type="domain" description="ABC-2 type transporter transmembrane" evidence="7">
    <location>
        <begin position="21"/>
        <end position="355"/>
    </location>
</feature>
<dbReference type="KEGG" id="ala:BFG52_12070"/>
<feature type="transmembrane region" description="Helical" evidence="6">
    <location>
        <begin position="283"/>
        <end position="302"/>
    </location>
</feature>
<dbReference type="Gene3D" id="3.40.1710.10">
    <property type="entry name" value="abc type-2 transporter like domain"/>
    <property type="match status" value="1"/>
</dbReference>
<evidence type="ECO:0000313" key="9">
    <source>
        <dbReference type="Proteomes" id="UP000093391"/>
    </source>
</evidence>
<dbReference type="STRING" id="1789224.BFG52_12070"/>
<comment type="subcellular location">
    <subcellularLocation>
        <location evidence="1">Cell membrane</location>
        <topology evidence="1">Multi-pass membrane protein</topology>
    </subcellularLocation>
</comment>
<gene>
    <name evidence="8" type="ORF">BFG52_12070</name>
</gene>
<keyword evidence="3 6" id="KW-0812">Transmembrane</keyword>
<feature type="transmembrane region" description="Helical" evidence="6">
    <location>
        <begin position="215"/>
        <end position="241"/>
    </location>
</feature>
<keyword evidence="5 6" id="KW-0472">Membrane</keyword>
<evidence type="ECO:0000259" key="7">
    <source>
        <dbReference type="Pfam" id="PF12698"/>
    </source>
</evidence>
<name>A0A1B2M1W1_9GAMM</name>
<keyword evidence="2" id="KW-1003">Cell membrane</keyword>
<dbReference type="GO" id="GO:0140359">
    <property type="term" value="F:ABC-type transporter activity"/>
    <property type="evidence" value="ECO:0007669"/>
    <property type="project" value="InterPro"/>
</dbReference>
<dbReference type="PANTHER" id="PTHR30294">
    <property type="entry name" value="MEMBRANE COMPONENT OF ABC TRANSPORTER YHHJ-RELATED"/>
    <property type="match status" value="1"/>
</dbReference>
<evidence type="ECO:0000256" key="3">
    <source>
        <dbReference type="ARBA" id="ARBA00022692"/>
    </source>
</evidence>
<dbReference type="Proteomes" id="UP000093391">
    <property type="component" value="Chromosome"/>
</dbReference>
<dbReference type="InterPro" id="IPR051449">
    <property type="entry name" value="ABC-2_transporter_component"/>
</dbReference>
<feature type="transmembrane region" description="Helical" evidence="6">
    <location>
        <begin position="341"/>
        <end position="359"/>
    </location>
</feature>